<name>A0ABX0UAD0_9FLAO</name>
<reference evidence="2 3" key="1">
    <citation type="submission" date="2020-03" db="EMBL/GenBank/DDBJ databases">
        <title>Genomic Encyclopedia of Type Strains, Phase IV (KMG-IV): sequencing the most valuable type-strain genomes for metagenomic binning, comparative biology and taxonomic classification.</title>
        <authorList>
            <person name="Goeker M."/>
        </authorList>
    </citation>
    <scope>NUCLEOTIDE SEQUENCE [LARGE SCALE GENOMIC DNA]</scope>
    <source>
        <strain evidence="2 3">DSM 101599</strain>
    </source>
</reference>
<dbReference type="EMBL" id="JAASQL010000001">
    <property type="protein sequence ID" value="NIJ44526.1"/>
    <property type="molecule type" value="Genomic_DNA"/>
</dbReference>
<evidence type="ECO:0000313" key="3">
    <source>
        <dbReference type="Proteomes" id="UP000745859"/>
    </source>
</evidence>
<protein>
    <submittedName>
        <fullName evidence="2">CRP-like cAMP-binding protein</fullName>
    </submittedName>
</protein>
<comment type="caution">
    <text evidence="2">The sequence shown here is derived from an EMBL/GenBank/DDBJ whole genome shotgun (WGS) entry which is preliminary data.</text>
</comment>
<proteinExistence type="predicted"/>
<accession>A0ABX0UAD0</accession>
<dbReference type="Pfam" id="PF00027">
    <property type="entry name" value="cNMP_binding"/>
    <property type="match status" value="1"/>
</dbReference>
<sequence>MISSRIIDFFSQTHEIPQSEIEILINLVKPTTILKGEFLYIEGKTPKHGAFVLDGILREYYTDAKGVDYIRRFAYQNWWMVDLYELLHEKPALCSVQAIEDTNLLTFTKKDCELLIKKCPTAASVLREISAAEKYSLAKNEKKKRSLSALENYETLLQNHPGIEKRIPLFHIAAYLNIKPESLSRIRKQMNLTKS</sequence>
<dbReference type="Proteomes" id="UP000745859">
    <property type="component" value="Unassembled WGS sequence"/>
</dbReference>
<dbReference type="InterPro" id="IPR014710">
    <property type="entry name" value="RmlC-like_jellyroll"/>
</dbReference>
<dbReference type="SUPFAM" id="SSF51206">
    <property type="entry name" value="cAMP-binding domain-like"/>
    <property type="match status" value="1"/>
</dbReference>
<dbReference type="InterPro" id="IPR000595">
    <property type="entry name" value="cNMP-bd_dom"/>
</dbReference>
<dbReference type="InterPro" id="IPR018490">
    <property type="entry name" value="cNMP-bd_dom_sf"/>
</dbReference>
<keyword evidence="3" id="KW-1185">Reference proteome</keyword>
<dbReference type="Gene3D" id="2.60.120.10">
    <property type="entry name" value="Jelly Rolls"/>
    <property type="match status" value="1"/>
</dbReference>
<evidence type="ECO:0000259" key="1">
    <source>
        <dbReference type="Pfam" id="PF00027"/>
    </source>
</evidence>
<evidence type="ECO:0000313" key="2">
    <source>
        <dbReference type="EMBL" id="NIJ44526.1"/>
    </source>
</evidence>
<gene>
    <name evidence="2" type="ORF">FHR24_000965</name>
</gene>
<feature type="domain" description="Cyclic nucleotide-binding" evidence="1">
    <location>
        <begin position="33"/>
        <end position="117"/>
    </location>
</feature>
<dbReference type="RefSeq" id="WP_167184680.1">
    <property type="nucleotide sequence ID" value="NZ_JAASQL010000001.1"/>
</dbReference>
<organism evidence="2 3">
    <name type="scientific">Wenyingzhuangia heitensis</name>
    <dbReference type="NCBI Taxonomy" id="1487859"/>
    <lineage>
        <taxon>Bacteria</taxon>
        <taxon>Pseudomonadati</taxon>
        <taxon>Bacteroidota</taxon>
        <taxon>Flavobacteriia</taxon>
        <taxon>Flavobacteriales</taxon>
        <taxon>Flavobacteriaceae</taxon>
        <taxon>Wenyingzhuangia</taxon>
    </lineage>
</organism>